<organism evidence="2 3">
    <name type="scientific">Paenibacillus curdlanolyticus YK9</name>
    <dbReference type="NCBI Taxonomy" id="717606"/>
    <lineage>
        <taxon>Bacteria</taxon>
        <taxon>Bacillati</taxon>
        <taxon>Bacillota</taxon>
        <taxon>Bacilli</taxon>
        <taxon>Bacillales</taxon>
        <taxon>Paenibacillaceae</taxon>
        <taxon>Paenibacillus</taxon>
    </lineage>
</organism>
<reference evidence="2 3" key="1">
    <citation type="submission" date="2010-07" db="EMBL/GenBank/DDBJ databases">
        <title>The draft genome of Paenibacillus curdlanolyticus YK9.</title>
        <authorList>
            <consortium name="US DOE Joint Genome Institute (JGI-PGF)"/>
            <person name="Lucas S."/>
            <person name="Copeland A."/>
            <person name="Lapidus A."/>
            <person name="Cheng J.-F."/>
            <person name="Bruce D."/>
            <person name="Goodwin L."/>
            <person name="Pitluck S."/>
            <person name="Land M.L."/>
            <person name="Hauser L."/>
            <person name="Chang Y.-J."/>
            <person name="Jeffries C."/>
            <person name="Anderson I.J."/>
            <person name="Johnson E."/>
            <person name="Loganathan U."/>
            <person name="Mulhopadhyay B."/>
            <person name="Kyrpides N."/>
            <person name="Woyke T.J."/>
        </authorList>
    </citation>
    <scope>NUCLEOTIDE SEQUENCE [LARGE SCALE GENOMIC DNA]</scope>
    <source>
        <strain evidence="2 3">YK9</strain>
    </source>
</reference>
<protein>
    <submittedName>
        <fullName evidence="2">Uncharacterized protein</fullName>
    </submittedName>
</protein>
<evidence type="ECO:0000313" key="3">
    <source>
        <dbReference type="Proteomes" id="UP000005387"/>
    </source>
</evidence>
<dbReference type="STRING" id="717606.PaecuDRAFT_1657"/>
<dbReference type="EMBL" id="AEDD01000004">
    <property type="protein sequence ID" value="EFM11211.1"/>
    <property type="molecule type" value="Genomic_DNA"/>
</dbReference>
<keyword evidence="3" id="KW-1185">Reference proteome</keyword>
<keyword evidence="1" id="KW-0812">Transmembrane</keyword>
<keyword evidence="1" id="KW-0472">Membrane</keyword>
<feature type="transmembrane region" description="Helical" evidence="1">
    <location>
        <begin position="38"/>
        <end position="55"/>
    </location>
</feature>
<keyword evidence="1" id="KW-1133">Transmembrane helix</keyword>
<dbReference type="RefSeq" id="WP_006037668.1">
    <property type="nucleotide sequence ID" value="NZ_AEDD01000004.1"/>
</dbReference>
<evidence type="ECO:0000256" key="1">
    <source>
        <dbReference type="SAM" id="Phobius"/>
    </source>
</evidence>
<evidence type="ECO:0000313" key="2">
    <source>
        <dbReference type="EMBL" id="EFM11211.1"/>
    </source>
</evidence>
<accession>E0I7Q6</accession>
<gene>
    <name evidence="2" type="ORF">PaecuDRAFT_1657</name>
</gene>
<name>E0I7Q6_9BACL</name>
<dbReference type="Proteomes" id="UP000005387">
    <property type="component" value="Unassembled WGS sequence"/>
</dbReference>
<sequence length="74" mass="7760">MVTAVFLGVGCAAFACIYIIDALSFGVKGLGGVVVTGYPLQLGIAACGFIYSLIADRQMRKKQKRSTGGGEDER</sequence>
<proteinExistence type="predicted"/>
<dbReference type="AlphaFoldDB" id="E0I7Q6"/>